<evidence type="ECO:0000313" key="3">
    <source>
        <dbReference type="Proteomes" id="UP000182761"/>
    </source>
</evidence>
<name>A0A0X3AML6_9FLAO</name>
<dbReference type="RefSeq" id="WP_055425696.1">
    <property type="nucleotide sequence ID" value="NZ_FCOR01000007.1"/>
</dbReference>
<gene>
    <name evidence="2" type="ORF">Ga0061079_10721</name>
</gene>
<evidence type="ECO:0000313" key="2">
    <source>
        <dbReference type="EMBL" id="CVK16419.1"/>
    </source>
</evidence>
<dbReference type="SUPFAM" id="SSF56925">
    <property type="entry name" value="OMPA-like"/>
    <property type="match status" value="1"/>
</dbReference>
<feature type="chain" id="PRO_5007049732" description="Outer membrane protein beta-barrel domain-containing protein" evidence="1">
    <location>
        <begin position="21"/>
        <end position="195"/>
    </location>
</feature>
<dbReference type="AlphaFoldDB" id="A0A0X3AML6"/>
<dbReference type="Proteomes" id="UP000182761">
    <property type="component" value="Unassembled WGS sequence"/>
</dbReference>
<keyword evidence="1" id="KW-0732">Signal</keyword>
<proteinExistence type="predicted"/>
<protein>
    <recommendedName>
        <fullName evidence="4">Outer membrane protein beta-barrel domain-containing protein</fullName>
    </recommendedName>
</protein>
<feature type="signal peptide" evidence="1">
    <location>
        <begin position="1"/>
        <end position="20"/>
    </location>
</feature>
<dbReference type="OrthoDB" id="945117at2"/>
<dbReference type="STRING" id="1586267.GCA_001418685_01272"/>
<organism evidence="2 3">
    <name type="scientific">Apibacter mensalis</name>
    <dbReference type="NCBI Taxonomy" id="1586267"/>
    <lineage>
        <taxon>Bacteria</taxon>
        <taxon>Pseudomonadati</taxon>
        <taxon>Bacteroidota</taxon>
        <taxon>Flavobacteriia</taxon>
        <taxon>Flavobacteriales</taxon>
        <taxon>Weeksellaceae</taxon>
        <taxon>Apibacter</taxon>
    </lineage>
</organism>
<reference evidence="2 3" key="1">
    <citation type="submission" date="2016-01" db="EMBL/GenBank/DDBJ databases">
        <authorList>
            <person name="McClelland M."/>
            <person name="Jain A."/>
            <person name="Saraogi P."/>
            <person name="Mendelson R."/>
            <person name="Westerman R."/>
            <person name="SanMiguel P."/>
            <person name="Csonka L."/>
        </authorList>
    </citation>
    <scope>NUCLEOTIDE SEQUENCE [LARGE SCALE GENOMIC DNA]</scope>
    <source>
        <strain evidence="2 3">R-53146</strain>
    </source>
</reference>
<dbReference type="EMBL" id="FCOR01000007">
    <property type="protein sequence ID" value="CVK16419.1"/>
    <property type="molecule type" value="Genomic_DNA"/>
</dbReference>
<accession>A0A0X3AML6</accession>
<sequence>MKKVLLLFTIFLGSIAISNAQIVTTPQTSANVGASPMQKGSWLTGAGITNLGYDFENKGFSFNLTPRVGYFLSHGIAVGATIDFGAVFQDDVKPIWNYGIMPFVRYYLPEGARDTGRFFAEGDIGFKGAAVDGSSDSGFAFGVNVGYAHFITHSVALEGTIGYNYAAAIQNINNGNKQSGLGFGLGFQIYIPQSK</sequence>
<keyword evidence="3" id="KW-1185">Reference proteome</keyword>
<evidence type="ECO:0000256" key="1">
    <source>
        <dbReference type="SAM" id="SignalP"/>
    </source>
</evidence>
<dbReference type="InterPro" id="IPR011250">
    <property type="entry name" value="OMP/PagP_B-barrel"/>
</dbReference>
<evidence type="ECO:0008006" key="4">
    <source>
        <dbReference type="Google" id="ProtNLM"/>
    </source>
</evidence>